<organism evidence="2 3">
    <name type="scientific">Rhizopus delemar</name>
    <dbReference type="NCBI Taxonomy" id="936053"/>
    <lineage>
        <taxon>Eukaryota</taxon>
        <taxon>Fungi</taxon>
        <taxon>Fungi incertae sedis</taxon>
        <taxon>Mucoromycota</taxon>
        <taxon>Mucoromycotina</taxon>
        <taxon>Mucoromycetes</taxon>
        <taxon>Mucorales</taxon>
        <taxon>Mucorineae</taxon>
        <taxon>Rhizopodaceae</taxon>
        <taxon>Rhizopus</taxon>
    </lineage>
</organism>
<evidence type="ECO:0000313" key="3">
    <source>
        <dbReference type="Proteomes" id="UP000740926"/>
    </source>
</evidence>
<feature type="region of interest" description="Disordered" evidence="1">
    <location>
        <begin position="82"/>
        <end position="108"/>
    </location>
</feature>
<accession>A0A9P6XSV6</accession>
<dbReference type="EMBL" id="JAANIU010010421">
    <property type="protein sequence ID" value="KAG1531854.1"/>
    <property type="molecule type" value="Genomic_DNA"/>
</dbReference>
<reference evidence="2 3" key="1">
    <citation type="journal article" date="2020" name="Microb. Genom.">
        <title>Genetic diversity of clinical and environmental Mucorales isolates obtained from an investigation of mucormycosis cases among solid organ transplant recipients.</title>
        <authorList>
            <person name="Nguyen M.H."/>
            <person name="Kaul D."/>
            <person name="Muto C."/>
            <person name="Cheng S.J."/>
            <person name="Richter R.A."/>
            <person name="Bruno V.M."/>
            <person name="Liu G."/>
            <person name="Beyhan S."/>
            <person name="Sundermann A.J."/>
            <person name="Mounaud S."/>
            <person name="Pasculle A.W."/>
            <person name="Nierman W.C."/>
            <person name="Driscoll E."/>
            <person name="Cumbie R."/>
            <person name="Clancy C.J."/>
            <person name="Dupont C.L."/>
        </authorList>
    </citation>
    <scope>NUCLEOTIDE SEQUENCE [LARGE SCALE GENOMIC DNA]</scope>
    <source>
        <strain evidence="2 3">GL24</strain>
    </source>
</reference>
<name>A0A9P6XSV6_9FUNG</name>
<sequence length="108" mass="11621">MTPLAIRTASSPSTARRAKPACASPGASNKDHPSCIPTLPTPCSAIGTWPPRQSRRQRWTPRWNAAAHAWLRCTTCCRRKAGSPQTSATPGWRALAAPPPTTHWATPT</sequence>
<comment type="caution">
    <text evidence="2">The sequence shown here is derived from an EMBL/GenBank/DDBJ whole genome shotgun (WGS) entry which is preliminary data.</text>
</comment>
<protein>
    <submittedName>
        <fullName evidence="2">Uncharacterized protein</fullName>
    </submittedName>
</protein>
<keyword evidence="3" id="KW-1185">Reference proteome</keyword>
<feature type="region of interest" description="Disordered" evidence="1">
    <location>
        <begin position="1"/>
        <end position="35"/>
    </location>
</feature>
<evidence type="ECO:0000313" key="2">
    <source>
        <dbReference type="EMBL" id="KAG1531854.1"/>
    </source>
</evidence>
<proteinExistence type="predicted"/>
<evidence type="ECO:0000256" key="1">
    <source>
        <dbReference type="SAM" id="MobiDB-lite"/>
    </source>
</evidence>
<dbReference type="Proteomes" id="UP000740926">
    <property type="component" value="Unassembled WGS sequence"/>
</dbReference>
<dbReference type="AlphaFoldDB" id="A0A9P6XSV6"/>
<gene>
    <name evidence="2" type="ORF">G6F50_016474</name>
</gene>